<feature type="non-terminal residue" evidence="2">
    <location>
        <position position="241"/>
    </location>
</feature>
<protein>
    <submittedName>
        <fullName evidence="2">Uncharacterized protein</fullName>
    </submittedName>
</protein>
<dbReference type="Proteomes" id="UP001194468">
    <property type="component" value="Unassembled WGS sequence"/>
</dbReference>
<dbReference type="EMBL" id="WHUW01000002">
    <property type="protein sequence ID" value="KAF8451008.1"/>
    <property type="molecule type" value="Genomic_DNA"/>
</dbReference>
<feature type="compositionally biased region" description="Polar residues" evidence="1">
    <location>
        <begin position="122"/>
        <end position="132"/>
    </location>
</feature>
<gene>
    <name evidence="2" type="ORF">L210DRAFT_3522155</name>
</gene>
<feature type="region of interest" description="Disordered" evidence="1">
    <location>
        <begin position="1"/>
        <end position="90"/>
    </location>
</feature>
<organism evidence="2 3">
    <name type="scientific">Boletus edulis BED1</name>
    <dbReference type="NCBI Taxonomy" id="1328754"/>
    <lineage>
        <taxon>Eukaryota</taxon>
        <taxon>Fungi</taxon>
        <taxon>Dikarya</taxon>
        <taxon>Basidiomycota</taxon>
        <taxon>Agaricomycotina</taxon>
        <taxon>Agaricomycetes</taxon>
        <taxon>Agaricomycetidae</taxon>
        <taxon>Boletales</taxon>
        <taxon>Boletineae</taxon>
        <taxon>Boletaceae</taxon>
        <taxon>Boletoideae</taxon>
        <taxon>Boletus</taxon>
    </lineage>
</organism>
<dbReference type="AlphaFoldDB" id="A0AAD4C849"/>
<feature type="compositionally biased region" description="Polar residues" evidence="1">
    <location>
        <begin position="42"/>
        <end position="56"/>
    </location>
</feature>
<reference evidence="2" key="1">
    <citation type="submission" date="2019-10" db="EMBL/GenBank/DDBJ databases">
        <authorList>
            <consortium name="DOE Joint Genome Institute"/>
            <person name="Kuo A."/>
            <person name="Miyauchi S."/>
            <person name="Kiss E."/>
            <person name="Drula E."/>
            <person name="Kohler A."/>
            <person name="Sanchez-Garcia M."/>
            <person name="Andreopoulos B."/>
            <person name="Barry K.W."/>
            <person name="Bonito G."/>
            <person name="Buee M."/>
            <person name="Carver A."/>
            <person name="Chen C."/>
            <person name="Cichocki N."/>
            <person name="Clum A."/>
            <person name="Culley D."/>
            <person name="Crous P.W."/>
            <person name="Fauchery L."/>
            <person name="Girlanda M."/>
            <person name="Hayes R."/>
            <person name="Keri Z."/>
            <person name="LaButti K."/>
            <person name="Lipzen A."/>
            <person name="Lombard V."/>
            <person name="Magnuson J."/>
            <person name="Maillard F."/>
            <person name="Morin E."/>
            <person name="Murat C."/>
            <person name="Nolan M."/>
            <person name="Ohm R."/>
            <person name="Pangilinan J."/>
            <person name="Pereira M."/>
            <person name="Perotto S."/>
            <person name="Peter M."/>
            <person name="Riley R."/>
            <person name="Sitrit Y."/>
            <person name="Stielow B."/>
            <person name="Szollosi G."/>
            <person name="Zifcakova L."/>
            <person name="Stursova M."/>
            <person name="Spatafora J.W."/>
            <person name="Tedersoo L."/>
            <person name="Vaario L.-M."/>
            <person name="Yamada A."/>
            <person name="Yan M."/>
            <person name="Wang P."/>
            <person name="Xu J."/>
            <person name="Bruns T."/>
            <person name="Baldrian P."/>
            <person name="Vilgalys R."/>
            <person name="Henrissat B."/>
            <person name="Grigoriev I.V."/>
            <person name="Hibbett D."/>
            <person name="Nagy L.G."/>
            <person name="Martin F.M."/>
        </authorList>
    </citation>
    <scope>NUCLEOTIDE SEQUENCE</scope>
    <source>
        <strain evidence="2">BED1</strain>
    </source>
</reference>
<name>A0AAD4C849_BOLED</name>
<feature type="compositionally biased region" description="Polar residues" evidence="1">
    <location>
        <begin position="163"/>
        <end position="175"/>
    </location>
</feature>
<evidence type="ECO:0000313" key="2">
    <source>
        <dbReference type="EMBL" id="KAF8451008.1"/>
    </source>
</evidence>
<keyword evidence="3" id="KW-1185">Reference proteome</keyword>
<proteinExistence type="predicted"/>
<evidence type="ECO:0000313" key="3">
    <source>
        <dbReference type="Proteomes" id="UP001194468"/>
    </source>
</evidence>
<reference evidence="2" key="2">
    <citation type="journal article" date="2020" name="Nat. Commun.">
        <title>Large-scale genome sequencing of mycorrhizal fungi provides insights into the early evolution of symbiotic traits.</title>
        <authorList>
            <person name="Miyauchi S."/>
            <person name="Kiss E."/>
            <person name="Kuo A."/>
            <person name="Drula E."/>
            <person name="Kohler A."/>
            <person name="Sanchez-Garcia M."/>
            <person name="Morin E."/>
            <person name="Andreopoulos B."/>
            <person name="Barry K.W."/>
            <person name="Bonito G."/>
            <person name="Buee M."/>
            <person name="Carver A."/>
            <person name="Chen C."/>
            <person name="Cichocki N."/>
            <person name="Clum A."/>
            <person name="Culley D."/>
            <person name="Crous P.W."/>
            <person name="Fauchery L."/>
            <person name="Girlanda M."/>
            <person name="Hayes R.D."/>
            <person name="Keri Z."/>
            <person name="LaButti K."/>
            <person name="Lipzen A."/>
            <person name="Lombard V."/>
            <person name="Magnuson J."/>
            <person name="Maillard F."/>
            <person name="Murat C."/>
            <person name="Nolan M."/>
            <person name="Ohm R.A."/>
            <person name="Pangilinan J."/>
            <person name="Pereira M.F."/>
            <person name="Perotto S."/>
            <person name="Peter M."/>
            <person name="Pfister S."/>
            <person name="Riley R."/>
            <person name="Sitrit Y."/>
            <person name="Stielow J.B."/>
            <person name="Szollosi G."/>
            <person name="Zifcakova L."/>
            <person name="Stursova M."/>
            <person name="Spatafora J.W."/>
            <person name="Tedersoo L."/>
            <person name="Vaario L.M."/>
            <person name="Yamada A."/>
            <person name="Yan M."/>
            <person name="Wang P."/>
            <person name="Xu J."/>
            <person name="Bruns T."/>
            <person name="Baldrian P."/>
            <person name="Vilgalys R."/>
            <person name="Dunand C."/>
            <person name="Henrissat B."/>
            <person name="Grigoriev I.V."/>
            <person name="Hibbett D."/>
            <person name="Nagy L.G."/>
            <person name="Martin F.M."/>
        </authorList>
    </citation>
    <scope>NUCLEOTIDE SEQUENCE</scope>
    <source>
        <strain evidence="2">BED1</strain>
    </source>
</reference>
<sequence length="241" mass="25893">MKLERPSKPARRGIAGTRVTTIPSQGEQERCDSESVVEIPSQGEQPRSSSESTVEIPSQGAPGKSSSELEGAVSDGSSSSSPRTERNAPSRTVVPVISLLKLTLVGELVSYNGTSLTPCLPTRSTMSKNESTPEGLRSGTEGVSTRFQIAGWENLGTYTILTSSSNPTSMSTGQSVGEPLRRVDDSKPVQGTQVLLLRVWLTVPRPWWKYLATKTRATATKKLPVPRRNRDISGVPCPVES</sequence>
<accession>A0AAD4C849</accession>
<evidence type="ECO:0000256" key="1">
    <source>
        <dbReference type="SAM" id="MobiDB-lite"/>
    </source>
</evidence>
<feature type="region of interest" description="Disordered" evidence="1">
    <location>
        <begin position="163"/>
        <end position="185"/>
    </location>
</feature>
<comment type="caution">
    <text evidence="2">The sequence shown here is derived from an EMBL/GenBank/DDBJ whole genome shotgun (WGS) entry which is preliminary data.</text>
</comment>
<feature type="region of interest" description="Disordered" evidence="1">
    <location>
        <begin position="122"/>
        <end position="141"/>
    </location>
</feature>